<accession>A0A0D0BAA4</accession>
<proteinExistence type="predicted"/>
<dbReference type="Proteomes" id="UP000053593">
    <property type="component" value="Unassembled WGS sequence"/>
</dbReference>
<dbReference type="AlphaFoldDB" id="A0A0D0BAA4"/>
<keyword evidence="2" id="KW-1185">Reference proteome</keyword>
<dbReference type="HOGENOM" id="CLU_1489187_0_0_1"/>
<sequence>MPDSKSVGSSCSSAPNGIEVDPLVQKYSQSTLESVSSSSSPALDCAEADLEIQPGYLPADGDMPLGQGDAVLLRLGLFTNEVFGETISISIPIALIPPSSIDPDSLVVPPNFGPSAGPMAEGSSACMIFDLTIQQESLLPGKPQSLSDLLLPPVPELSPLNATLGCVSKSCLHSQNLPLPL</sequence>
<evidence type="ECO:0000313" key="2">
    <source>
        <dbReference type="Proteomes" id="UP000053593"/>
    </source>
</evidence>
<organism evidence="1 2">
    <name type="scientific">Collybiopsis luxurians FD-317 M1</name>
    <dbReference type="NCBI Taxonomy" id="944289"/>
    <lineage>
        <taxon>Eukaryota</taxon>
        <taxon>Fungi</taxon>
        <taxon>Dikarya</taxon>
        <taxon>Basidiomycota</taxon>
        <taxon>Agaricomycotina</taxon>
        <taxon>Agaricomycetes</taxon>
        <taxon>Agaricomycetidae</taxon>
        <taxon>Agaricales</taxon>
        <taxon>Marasmiineae</taxon>
        <taxon>Omphalotaceae</taxon>
        <taxon>Collybiopsis</taxon>
        <taxon>Collybiopsis luxurians</taxon>
    </lineage>
</organism>
<protein>
    <submittedName>
        <fullName evidence="1">Unplaced genomic scaffold GYMLUscaffold_26, whole genome shotgun sequence</fullName>
    </submittedName>
</protein>
<dbReference type="EMBL" id="KN834774">
    <property type="protein sequence ID" value="KIK60625.1"/>
    <property type="molecule type" value="Genomic_DNA"/>
</dbReference>
<evidence type="ECO:0000313" key="1">
    <source>
        <dbReference type="EMBL" id="KIK60625.1"/>
    </source>
</evidence>
<gene>
    <name evidence="1" type="ORF">GYMLUDRAFT_244200</name>
</gene>
<name>A0A0D0BAA4_9AGAR</name>
<reference evidence="1 2" key="1">
    <citation type="submission" date="2014-04" db="EMBL/GenBank/DDBJ databases">
        <title>Evolutionary Origins and Diversification of the Mycorrhizal Mutualists.</title>
        <authorList>
            <consortium name="DOE Joint Genome Institute"/>
            <consortium name="Mycorrhizal Genomics Consortium"/>
            <person name="Kohler A."/>
            <person name="Kuo A."/>
            <person name="Nagy L.G."/>
            <person name="Floudas D."/>
            <person name="Copeland A."/>
            <person name="Barry K.W."/>
            <person name="Cichocki N."/>
            <person name="Veneault-Fourrey C."/>
            <person name="LaButti K."/>
            <person name="Lindquist E.A."/>
            <person name="Lipzen A."/>
            <person name="Lundell T."/>
            <person name="Morin E."/>
            <person name="Murat C."/>
            <person name="Riley R."/>
            <person name="Ohm R."/>
            <person name="Sun H."/>
            <person name="Tunlid A."/>
            <person name="Henrissat B."/>
            <person name="Grigoriev I.V."/>
            <person name="Hibbett D.S."/>
            <person name="Martin F."/>
        </authorList>
    </citation>
    <scope>NUCLEOTIDE SEQUENCE [LARGE SCALE GENOMIC DNA]</scope>
    <source>
        <strain evidence="1 2">FD-317 M1</strain>
    </source>
</reference>